<proteinExistence type="predicted"/>
<organism evidence="4 5">
    <name type="scientific">Xylanimonas oleitrophica</name>
    <dbReference type="NCBI Taxonomy" id="2607479"/>
    <lineage>
        <taxon>Bacteria</taxon>
        <taxon>Bacillati</taxon>
        <taxon>Actinomycetota</taxon>
        <taxon>Actinomycetes</taxon>
        <taxon>Micrococcales</taxon>
        <taxon>Promicromonosporaceae</taxon>
        <taxon>Xylanimonas</taxon>
    </lineage>
</organism>
<gene>
    <name evidence="4" type="ORF">DNL40_07410</name>
</gene>
<dbReference type="InterPro" id="IPR006121">
    <property type="entry name" value="HMA_dom"/>
</dbReference>
<evidence type="ECO:0000256" key="1">
    <source>
        <dbReference type="ARBA" id="ARBA00022723"/>
    </source>
</evidence>
<comment type="caution">
    <text evidence="4">The sequence shown here is derived from an EMBL/GenBank/DDBJ whole genome shotgun (WGS) entry which is preliminary data.</text>
</comment>
<dbReference type="PROSITE" id="PS01047">
    <property type="entry name" value="HMA_1"/>
    <property type="match status" value="1"/>
</dbReference>
<dbReference type="SUPFAM" id="SSF55008">
    <property type="entry name" value="HMA, heavy metal-associated domain"/>
    <property type="match status" value="1"/>
</dbReference>
<evidence type="ECO:0000256" key="2">
    <source>
        <dbReference type="SAM" id="MobiDB-lite"/>
    </source>
</evidence>
<protein>
    <submittedName>
        <fullName evidence="4">Copper chaperone</fullName>
    </submittedName>
</protein>
<dbReference type="CDD" id="cd00371">
    <property type="entry name" value="HMA"/>
    <property type="match status" value="1"/>
</dbReference>
<keyword evidence="5" id="KW-1185">Reference proteome</keyword>
<dbReference type="Pfam" id="PF00403">
    <property type="entry name" value="HMA"/>
    <property type="match status" value="1"/>
</dbReference>
<feature type="region of interest" description="Disordered" evidence="2">
    <location>
        <begin position="91"/>
        <end position="123"/>
    </location>
</feature>
<feature type="domain" description="HMA" evidence="3">
    <location>
        <begin position="3"/>
        <end position="71"/>
    </location>
</feature>
<name>A0A2W5WQW8_9MICO</name>
<dbReference type="Proteomes" id="UP000248783">
    <property type="component" value="Unassembled WGS sequence"/>
</dbReference>
<dbReference type="InterPro" id="IPR017969">
    <property type="entry name" value="Heavy-metal-associated_CS"/>
</dbReference>
<dbReference type="PROSITE" id="PS50846">
    <property type="entry name" value="HMA_2"/>
    <property type="match status" value="1"/>
</dbReference>
<reference evidence="4 5" key="1">
    <citation type="submission" date="2018-06" db="EMBL/GenBank/DDBJ databases">
        <title>Whole genome sequencing of a novel hydrocarbon degrading bacterial strain, PW21 isolated from oil contaminated produced water sample.</title>
        <authorList>
            <person name="Nagkirti P."/>
            <person name="Shaikh A."/>
            <person name="Gowdaman V."/>
            <person name="Engineer A.E."/>
            <person name="Dagar S."/>
            <person name="Dhakephalkar P.K."/>
        </authorList>
    </citation>
    <scope>NUCLEOTIDE SEQUENCE [LARGE SCALE GENOMIC DNA]</scope>
    <source>
        <strain evidence="4 5">PW21</strain>
    </source>
</reference>
<dbReference type="InterPro" id="IPR036163">
    <property type="entry name" value="HMA_dom_sf"/>
</dbReference>
<evidence type="ECO:0000313" key="4">
    <source>
        <dbReference type="EMBL" id="PZR53342.1"/>
    </source>
</evidence>
<dbReference type="GO" id="GO:0046872">
    <property type="term" value="F:metal ion binding"/>
    <property type="evidence" value="ECO:0007669"/>
    <property type="project" value="UniProtKB-KW"/>
</dbReference>
<evidence type="ECO:0000313" key="5">
    <source>
        <dbReference type="Proteomes" id="UP000248783"/>
    </source>
</evidence>
<sequence length="149" mass="14759">MTTLTHLSVTGMTCGHCVSAVTSELKGVPGVQDVTVELHAGQTSSVRVVSDQPLAEAALRAAIDEAGYDVAELAVQEDALAAEMTEQAPARQAARTPLPMAGSGTSPAGGDQQGAEATAPEGGHGGCACGCGGQGRQGLGIGLPIVPLR</sequence>
<accession>A0A2W5WQW8</accession>
<dbReference type="Gene3D" id="3.30.70.100">
    <property type="match status" value="1"/>
</dbReference>
<dbReference type="RefSeq" id="WP_111250620.1">
    <property type="nucleotide sequence ID" value="NZ_QKWH01000004.1"/>
</dbReference>
<dbReference type="AlphaFoldDB" id="A0A2W5WQW8"/>
<dbReference type="EMBL" id="QKWH01000004">
    <property type="protein sequence ID" value="PZR53342.1"/>
    <property type="molecule type" value="Genomic_DNA"/>
</dbReference>
<keyword evidence="1" id="KW-0479">Metal-binding</keyword>
<evidence type="ECO:0000259" key="3">
    <source>
        <dbReference type="PROSITE" id="PS50846"/>
    </source>
</evidence>